<evidence type="ECO:0000313" key="4">
    <source>
        <dbReference type="Proteomes" id="UP000009227"/>
    </source>
</evidence>
<dbReference type="Proteomes" id="UP000009227">
    <property type="component" value="Chromosome"/>
</dbReference>
<dbReference type="Gene3D" id="3.40.50.2000">
    <property type="entry name" value="Glycogen Phosphorylase B"/>
    <property type="match status" value="2"/>
</dbReference>
<dbReference type="STRING" id="880724.Metig_0240"/>
<dbReference type="PANTHER" id="PTHR12526">
    <property type="entry name" value="GLYCOSYLTRANSFERASE"/>
    <property type="match status" value="1"/>
</dbReference>
<dbReference type="HOGENOM" id="CLU_009583_37_1_2"/>
<feature type="domain" description="Glycosyltransferase subfamily 4-like N-terminal" evidence="2">
    <location>
        <begin position="84"/>
        <end position="197"/>
    </location>
</feature>
<dbReference type="KEGG" id="mig:Metig_0240"/>
<reference evidence="3 4" key="1">
    <citation type="submission" date="2011-05" db="EMBL/GenBank/DDBJ databases">
        <title>Complete sequence of Methanotorris igneus Kol 5.</title>
        <authorList>
            <consortium name="US DOE Joint Genome Institute"/>
            <person name="Lucas S."/>
            <person name="Han J."/>
            <person name="Lapidus A."/>
            <person name="Cheng J.-F."/>
            <person name="Goodwin L."/>
            <person name="Pitluck S."/>
            <person name="Peters L."/>
            <person name="Mikhailova N."/>
            <person name="Chertkov O."/>
            <person name="Han C."/>
            <person name="Tapia R."/>
            <person name="Land M."/>
            <person name="Hauser L."/>
            <person name="Kyrpides N."/>
            <person name="Ivanova N."/>
            <person name="Pagani I."/>
            <person name="Sieprawska-Lupa M."/>
            <person name="Whitman W."/>
            <person name="Woyke T."/>
        </authorList>
    </citation>
    <scope>NUCLEOTIDE SEQUENCE [LARGE SCALE GENOMIC DNA]</scope>
    <source>
        <strain evidence="4">DSM 5666 / JCM 11834 / Kol 5</strain>
    </source>
</reference>
<dbReference type="Pfam" id="PF13439">
    <property type="entry name" value="Glyco_transf_4"/>
    <property type="match status" value="1"/>
</dbReference>
<evidence type="ECO:0000259" key="2">
    <source>
        <dbReference type="Pfam" id="PF13439"/>
    </source>
</evidence>
<dbReference type="GO" id="GO:0016740">
    <property type="term" value="F:transferase activity"/>
    <property type="evidence" value="ECO:0007669"/>
    <property type="project" value="UniProtKB-KW"/>
</dbReference>
<feature type="domain" description="Glycosyl transferase family 1" evidence="1">
    <location>
        <begin position="210"/>
        <end position="355"/>
    </location>
</feature>
<dbReference type="EMBL" id="CP002737">
    <property type="protein sequence ID" value="AEF95797.1"/>
    <property type="molecule type" value="Genomic_DNA"/>
</dbReference>
<name>F6BAA7_METIK</name>
<dbReference type="InterPro" id="IPR028098">
    <property type="entry name" value="Glyco_trans_4-like_N"/>
</dbReference>
<dbReference type="PANTHER" id="PTHR12526:SF630">
    <property type="entry name" value="GLYCOSYLTRANSFERASE"/>
    <property type="match status" value="1"/>
</dbReference>
<sequence length="386" mass="45121">MILHIINSDFGVKNTIGIRSYYITKEANNYFYIFCRNYNKNINLHNVKIKQIFPFAHYVMKFLTAIPIYIKKNFPSNEIKNNIFEFALISKVKDLNLKNVDVIHSWEFLPNFYRYIKSKNPDIKIIQDVPMALPNVLKDIKNYEKLFGKVEIPQYVKKSLNYIDYYISPSEFVKKSLINEGIDENKIFVVPFGVDVGRFKPIEKDHFGTFKVAFSGNVNNRKGILYLIQAWKELNLKNAELNLYGIVYPEVRKYLKNANKYNIKLYGFVKNIELELPKNHIYVFPSLLEGSAKSIYEALACGLPVITTENSGSVVEDGKDGFIIPVQNVEAIKEKILFFYENRNEIVKFGKNARKKAEKYTWENYGKKVNEIYELVNNHEQNFICP</sequence>
<organism evidence="4">
    <name type="scientific">Methanotorris igneus (strain DSM 5666 / JCM 11834 / Kol 5)</name>
    <dbReference type="NCBI Taxonomy" id="880724"/>
    <lineage>
        <taxon>Archaea</taxon>
        <taxon>Methanobacteriati</taxon>
        <taxon>Methanobacteriota</taxon>
        <taxon>Methanomada group</taxon>
        <taxon>Methanococci</taxon>
        <taxon>Methanococcales</taxon>
        <taxon>Methanocaldococcaceae</taxon>
        <taxon>Methanotorris</taxon>
    </lineage>
</organism>
<accession>F6BAA7</accession>
<dbReference type="Pfam" id="PF00534">
    <property type="entry name" value="Glycos_transf_1"/>
    <property type="match status" value="1"/>
</dbReference>
<proteinExistence type="predicted"/>
<keyword evidence="3" id="KW-0808">Transferase</keyword>
<protein>
    <submittedName>
        <fullName evidence="3">Glycosyl transferase group 1</fullName>
    </submittedName>
</protein>
<evidence type="ECO:0000313" key="3">
    <source>
        <dbReference type="EMBL" id="AEF95797.1"/>
    </source>
</evidence>
<gene>
    <name evidence="3" type="ordered locus">Metig_0240</name>
</gene>
<evidence type="ECO:0000259" key="1">
    <source>
        <dbReference type="Pfam" id="PF00534"/>
    </source>
</evidence>
<dbReference type="InterPro" id="IPR001296">
    <property type="entry name" value="Glyco_trans_1"/>
</dbReference>
<dbReference type="CDD" id="cd03801">
    <property type="entry name" value="GT4_PimA-like"/>
    <property type="match status" value="1"/>
</dbReference>
<keyword evidence="4" id="KW-1185">Reference proteome</keyword>
<dbReference type="SUPFAM" id="SSF53756">
    <property type="entry name" value="UDP-Glycosyltransferase/glycogen phosphorylase"/>
    <property type="match status" value="1"/>
</dbReference>
<dbReference type="AlphaFoldDB" id="F6BAA7"/>